<evidence type="ECO:0000313" key="2">
    <source>
        <dbReference type="Proteomes" id="UP001515641"/>
    </source>
</evidence>
<sequence length="86" mass="9363">MNTNCTSALIIKVGDQFFAGFGGRPGTTKATVITKLRPGLSEALFIGGNNTRKAGDYVRRLAEKGFEATVYQVHLGDEMKIIPRFV</sequence>
<reference evidence="1 2" key="1">
    <citation type="submission" date="2020-03" db="EMBL/GenBank/DDBJ databases">
        <title>Draft genome sequence of environmentally isolated cultures.</title>
        <authorList>
            <person name="Wilson H.S."/>
            <person name="De Leon M.E."/>
        </authorList>
    </citation>
    <scope>NUCLEOTIDE SEQUENCE [LARGE SCALE GENOMIC DNA]</scope>
    <source>
        <strain evidence="1 2">HSC-31F16</strain>
    </source>
</reference>
<proteinExistence type="predicted"/>
<dbReference type="RefSeq" id="WP_166452629.1">
    <property type="nucleotide sequence ID" value="NZ_JAAOMA010000022.1"/>
</dbReference>
<keyword evidence="2" id="KW-1185">Reference proteome</keyword>
<protein>
    <submittedName>
        <fullName evidence="1">Uncharacterized protein</fullName>
    </submittedName>
</protein>
<comment type="caution">
    <text evidence="1">The sequence shown here is derived from an EMBL/GenBank/DDBJ whole genome shotgun (WGS) entry which is preliminary data.</text>
</comment>
<dbReference type="Proteomes" id="UP001515641">
    <property type="component" value="Unassembled WGS sequence"/>
</dbReference>
<gene>
    <name evidence="1" type="ORF">HA052_15965</name>
</gene>
<dbReference type="EMBL" id="JAAOMA010000022">
    <property type="protein sequence ID" value="NHR06685.1"/>
    <property type="molecule type" value="Genomic_DNA"/>
</dbReference>
<evidence type="ECO:0000313" key="1">
    <source>
        <dbReference type="EMBL" id="NHR06685.1"/>
    </source>
</evidence>
<accession>A0ABX0L4Q2</accession>
<name>A0ABX0L4Q2_9NEIS</name>
<organism evidence="1 2">
    <name type="scientific">Chromobacterium fluminis</name>
    <dbReference type="NCBI Taxonomy" id="3044269"/>
    <lineage>
        <taxon>Bacteria</taxon>
        <taxon>Pseudomonadati</taxon>
        <taxon>Pseudomonadota</taxon>
        <taxon>Betaproteobacteria</taxon>
        <taxon>Neisseriales</taxon>
        <taxon>Chromobacteriaceae</taxon>
        <taxon>Chromobacterium</taxon>
    </lineage>
</organism>